<gene>
    <name evidence="2" type="ORF">J8273_4808</name>
</gene>
<comment type="caution">
    <text evidence="2">The sequence shown here is derived from an EMBL/GenBank/DDBJ whole genome shotgun (WGS) entry which is preliminary data.</text>
</comment>
<dbReference type="AlphaFoldDB" id="A0A8J6B5U7"/>
<proteinExistence type="predicted"/>
<evidence type="ECO:0000313" key="3">
    <source>
        <dbReference type="Proteomes" id="UP000717585"/>
    </source>
</evidence>
<feature type="region of interest" description="Disordered" evidence="1">
    <location>
        <begin position="1"/>
        <end position="20"/>
    </location>
</feature>
<dbReference type="Proteomes" id="UP000717585">
    <property type="component" value="Unassembled WGS sequence"/>
</dbReference>
<sequence length="100" mass="11569">MRSCIWMGSEEKRMAPGQSGPKIRLAGFTKFEKKKSKPYSYSRTAKLLERFKNRMSERKDAFGPQVERLTVLHATVKKIADVERAKKHAVEQTEEVELVE</sequence>
<protein>
    <submittedName>
        <fullName evidence="2">Uncharacterized protein</fullName>
    </submittedName>
</protein>
<evidence type="ECO:0000256" key="1">
    <source>
        <dbReference type="SAM" id="MobiDB-lite"/>
    </source>
</evidence>
<keyword evidence="3" id="KW-1185">Reference proteome</keyword>
<accession>A0A8J6B5U7</accession>
<name>A0A8J6B5U7_9EUKA</name>
<organism evidence="2 3">
    <name type="scientific">Carpediemonas membranifera</name>
    <dbReference type="NCBI Taxonomy" id="201153"/>
    <lineage>
        <taxon>Eukaryota</taxon>
        <taxon>Metamonada</taxon>
        <taxon>Carpediemonas-like organisms</taxon>
        <taxon>Carpediemonas</taxon>
    </lineage>
</organism>
<dbReference type="EMBL" id="JAHDYR010000021">
    <property type="protein sequence ID" value="KAG9393689.1"/>
    <property type="molecule type" value="Genomic_DNA"/>
</dbReference>
<reference evidence="2" key="1">
    <citation type="submission" date="2021-05" db="EMBL/GenBank/DDBJ databases">
        <title>A free-living protist that lacks canonical eukaryotic 1 DNA replication and segregation systems.</title>
        <authorList>
            <person name="Salas-Leiva D.E."/>
            <person name="Tromer E.C."/>
            <person name="Curtis B.A."/>
            <person name="Jerlstrom-Hultqvist J."/>
            <person name="Kolisko M."/>
            <person name="Yi Z."/>
            <person name="Salas-Leiva J.S."/>
            <person name="Gallot-Lavallee L."/>
            <person name="Kops G.J.P.L."/>
            <person name="Archibald J.M."/>
            <person name="Simpson A.G.B."/>
            <person name="Roger A.J."/>
        </authorList>
    </citation>
    <scope>NUCLEOTIDE SEQUENCE</scope>
    <source>
        <strain evidence="2">BICM</strain>
    </source>
</reference>
<evidence type="ECO:0000313" key="2">
    <source>
        <dbReference type="EMBL" id="KAG9393689.1"/>
    </source>
</evidence>